<organism evidence="9 10">
    <name type="scientific">Kosmotoga olearia (strain ATCC BAA-1733 / DSM 21960 / TBF 19.5.1)</name>
    <dbReference type="NCBI Taxonomy" id="521045"/>
    <lineage>
        <taxon>Bacteria</taxon>
        <taxon>Thermotogati</taxon>
        <taxon>Thermotogota</taxon>
        <taxon>Thermotogae</taxon>
        <taxon>Kosmotogales</taxon>
        <taxon>Kosmotogaceae</taxon>
        <taxon>Kosmotoga</taxon>
    </lineage>
</organism>
<evidence type="ECO:0000256" key="5">
    <source>
        <dbReference type="ARBA" id="ARBA00022982"/>
    </source>
</evidence>
<keyword evidence="5 8" id="KW-0249">Electron transport</keyword>
<comment type="subunit">
    <text evidence="8">The complex is composed of six subunits: RnfA, RnfB, RnfC, RnfD, RnfE and RnfG.</text>
</comment>
<evidence type="ECO:0000256" key="2">
    <source>
        <dbReference type="ARBA" id="ARBA00022448"/>
    </source>
</evidence>
<evidence type="ECO:0000256" key="3">
    <source>
        <dbReference type="ARBA" id="ARBA00022692"/>
    </source>
</evidence>
<reference evidence="9 10" key="1">
    <citation type="submission" date="2009-06" db="EMBL/GenBank/DDBJ databases">
        <title>Complete sequence of Thermotogales bacterium TBF 19.5.1.</title>
        <authorList>
            <consortium name="US DOE Joint Genome Institute"/>
            <person name="Lucas S."/>
            <person name="Copeland A."/>
            <person name="Lapidus A."/>
            <person name="Glavina del Rio T."/>
            <person name="Tice H."/>
            <person name="Bruce D."/>
            <person name="Goodwin L."/>
            <person name="Pitluck S."/>
            <person name="Chertkov O."/>
            <person name="Brettin T."/>
            <person name="Detter J.C."/>
            <person name="Han C."/>
            <person name="Schmutz J."/>
            <person name="Larimer F."/>
            <person name="Land M."/>
            <person name="Hauser L."/>
            <person name="Kyrpides N."/>
            <person name="Ovchinnikova G."/>
            <person name="Noll K."/>
        </authorList>
    </citation>
    <scope>NUCLEOTIDE SEQUENCE [LARGE SCALE GENOMIC DNA]</scope>
    <source>
        <strain evidence="10">ATCC BAA-1733 / DSM 21960 / TBF 19.5.1</strain>
    </source>
</reference>
<evidence type="ECO:0000256" key="1">
    <source>
        <dbReference type="ARBA" id="ARBA00004127"/>
    </source>
</evidence>
<dbReference type="GO" id="GO:0005886">
    <property type="term" value="C:plasma membrane"/>
    <property type="evidence" value="ECO:0007669"/>
    <property type="project" value="UniProtKB-SubCell"/>
</dbReference>
<dbReference type="PIRSF" id="PIRSF006102">
    <property type="entry name" value="NQR_DE"/>
    <property type="match status" value="1"/>
</dbReference>
<evidence type="ECO:0000256" key="8">
    <source>
        <dbReference type="HAMAP-Rule" id="MF_00478"/>
    </source>
</evidence>
<evidence type="ECO:0000313" key="10">
    <source>
        <dbReference type="Proteomes" id="UP000002382"/>
    </source>
</evidence>
<dbReference type="RefSeq" id="WP_015868277.1">
    <property type="nucleotide sequence ID" value="NC_012785.1"/>
</dbReference>
<comment type="similarity">
    <text evidence="8">Belongs to the NqrDE/RnfAE family.</text>
</comment>
<dbReference type="Proteomes" id="UP000002382">
    <property type="component" value="Chromosome"/>
</dbReference>
<feature type="transmembrane region" description="Helical" evidence="8">
    <location>
        <begin position="128"/>
        <end position="151"/>
    </location>
</feature>
<dbReference type="HAMAP" id="MF_00478">
    <property type="entry name" value="RsxE_RnfE"/>
    <property type="match status" value="1"/>
</dbReference>
<accession>C5CGN3</accession>
<comment type="subcellular location">
    <subcellularLocation>
        <location evidence="8">Cell inner membrane</location>
        <topology evidence="8">Multi-pass membrane protein</topology>
    </subcellularLocation>
    <subcellularLocation>
        <location evidence="1">Endomembrane system</location>
        <topology evidence="1">Multi-pass membrane protein</topology>
    </subcellularLocation>
</comment>
<keyword evidence="10" id="KW-1185">Reference proteome</keyword>
<feature type="transmembrane region" description="Helical" evidence="8">
    <location>
        <begin position="171"/>
        <end position="194"/>
    </location>
</feature>
<dbReference type="NCBIfam" id="TIGR01948">
    <property type="entry name" value="rnfE"/>
    <property type="match status" value="1"/>
</dbReference>
<dbReference type="PANTHER" id="PTHR30586">
    <property type="entry name" value="ELECTRON TRANSPORT COMPLEX PROTEIN RNFE"/>
    <property type="match status" value="1"/>
</dbReference>
<dbReference type="Pfam" id="PF02508">
    <property type="entry name" value="Rnf-Nqr"/>
    <property type="match status" value="1"/>
</dbReference>
<feature type="transmembrane region" description="Helical" evidence="8">
    <location>
        <begin position="100"/>
        <end position="116"/>
    </location>
</feature>
<dbReference type="InterPro" id="IPR010968">
    <property type="entry name" value="RnfE"/>
</dbReference>
<evidence type="ECO:0000256" key="7">
    <source>
        <dbReference type="ARBA" id="ARBA00023136"/>
    </source>
</evidence>
<protein>
    <recommendedName>
        <fullName evidence="8">Ion-translocating oxidoreductase complex subunit E</fullName>
        <ecNumber evidence="8">7.-.-.-</ecNumber>
    </recommendedName>
    <alternativeName>
        <fullName evidence="8">Rnf electron transport complex subunit E</fullName>
    </alternativeName>
</protein>
<keyword evidence="8" id="KW-1003">Cell membrane</keyword>
<dbReference type="GO" id="GO:0012505">
    <property type="term" value="C:endomembrane system"/>
    <property type="evidence" value="ECO:0007669"/>
    <property type="project" value="UniProtKB-SubCell"/>
</dbReference>
<evidence type="ECO:0000256" key="4">
    <source>
        <dbReference type="ARBA" id="ARBA00022967"/>
    </source>
</evidence>
<keyword evidence="3 8" id="KW-0812">Transmembrane</keyword>
<dbReference type="HOGENOM" id="CLU_046659_1_1_0"/>
<dbReference type="GO" id="GO:0022900">
    <property type="term" value="P:electron transport chain"/>
    <property type="evidence" value="ECO:0007669"/>
    <property type="project" value="UniProtKB-UniRule"/>
</dbReference>
<dbReference type="STRING" id="521045.Kole_0906"/>
<evidence type="ECO:0000256" key="6">
    <source>
        <dbReference type="ARBA" id="ARBA00022989"/>
    </source>
</evidence>
<keyword evidence="7 8" id="KW-0472">Membrane</keyword>
<feature type="transmembrane region" description="Helical" evidence="8">
    <location>
        <begin position="42"/>
        <end position="62"/>
    </location>
</feature>
<keyword evidence="6 8" id="KW-1133">Transmembrane helix</keyword>
<evidence type="ECO:0000313" key="9">
    <source>
        <dbReference type="EMBL" id="ACR79615.1"/>
    </source>
</evidence>
<dbReference type="AlphaFoldDB" id="C5CGN3"/>
<name>C5CGN3_KOSOT</name>
<dbReference type="PANTHER" id="PTHR30586:SF0">
    <property type="entry name" value="ION-TRANSLOCATING OXIDOREDUCTASE COMPLEX SUBUNIT E"/>
    <property type="match status" value="1"/>
</dbReference>
<comment type="function">
    <text evidence="8">Part of a membrane-bound complex that couples electron transfer with translocation of ions across the membrane.</text>
</comment>
<gene>
    <name evidence="8" type="primary">rnfE</name>
    <name evidence="9" type="ordered locus">Kole_0906</name>
</gene>
<dbReference type="eggNOG" id="COG4660">
    <property type="taxonomic scope" value="Bacteria"/>
</dbReference>
<dbReference type="NCBIfam" id="NF009070">
    <property type="entry name" value="PRK12405.1"/>
    <property type="match status" value="1"/>
</dbReference>
<reference evidence="9 10" key="2">
    <citation type="journal article" date="2011" name="J. Bacteriol.">
        <title>Genome Sequence of Kosmotoga olearia Strain TBF 19.5.1, a Thermophilic Bacterium with a Wide Growth Temperature Range, Isolated from the Troll B Oil Platform in the North Sea.</title>
        <authorList>
            <person name="Swithers K.S."/>
            <person name="Dipippo J.L."/>
            <person name="Bruce D.C."/>
            <person name="Detter C."/>
            <person name="Tapia R."/>
            <person name="Han S."/>
            <person name="Goodwin L.A."/>
            <person name="Han J."/>
            <person name="Woyke T."/>
            <person name="Pitluck S."/>
            <person name="Pennacchio L."/>
            <person name="Nolan M."/>
            <person name="Mikhailova N."/>
            <person name="Land M.L."/>
            <person name="Nesbo C.L."/>
            <person name="Gogarten J.P."/>
            <person name="Noll K.M."/>
        </authorList>
    </citation>
    <scope>NUCLEOTIDE SEQUENCE [LARGE SCALE GENOMIC DNA]</scope>
    <source>
        <strain evidence="10">ATCC BAA-1733 / DSM 21960 / TBF 19.5.1</strain>
    </source>
</reference>
<dbReference type="EMBL" id="CP001634">
    <property type="protein sequence ID" value="ACR79615.1"/>
    <property type="molecule type" value="Genomic_DNA"/>
</dbReference>
<dbReference type="InterPro" id="IPR003667">
    <property type="entry name" value="NqrDE/RnfAE"/>
</dbReference>
<dbReference type="OrthoDB" id="9790976at2"/>
<proteinExistence type="inferred from homology"/>
<keyword evidence="2 8" id="KW-0813">Transport</keyword>
<sequence>MAEKLNKMKVLTNGFIAQNPTYVQVLGMCPTLATTTSAVNGLGMGLATTAVLIMSNVVVSLLRKVIPNKIRIPAYIVIIASFVTVVDLLMHGFVYDLWKTLGLFIPLIVVNCIILGRAESFASKNGVFLSFLDGLGMGLGFTGSLVLLGAVREIIGNGSVFNVHLTDIKMFAMVLPPGAYIALGLLAGLFNYIGARRNKASKAKAGK</sequence>
<feature type="transmembrane region" description="Helical" evidence="8">
    <location>
        <begin position="74"/>
        <end position="94"/>
    </location>
</feature>
<keyword evidence="4 8" id="KW-1278">Translocase</keyword>
<dbReference type="EC" id="7.-.-.-" evidence="8"/>
<dbReference type="KEGG" id="kol:Kole_0906"/>
<keyword evidence="8" id="KW-0997">Cell inner membrane</keyword>